<comment type="caution">
    <text evidence="1">The sequence shown here is derived from an EMBL/GenBank/DDBJ whole genome shotgun (WGS) entry which is preliminary data.</text>
</comment>
<sequence length="137" mass="15521">MFTSSKTKEFQGLLKVEDNLGNDFKKLGLSTMPIGKNDYIKINKQDPDGAMFTALTNVFGEKNVATVILLGKHLRGSSTVAKKLEKAQFNKWYAKDNHLSTAEKVLNVKSIDIHMNSREKIISEAYTKYILDRVMTY</sequence>
<proteinExistence type="predicted"/>
<organism evidence="1 2">
    <name type="scientific">Phytophthora cactorum</name>
    <dbReference type="NCBI Taxonomy" id="29920"/>
    <lineage>
        <taxon>Eukaryota</taxon>
        <taxon>Sar</taxon>
        <taxon>Stramenopiles</taxon>
        <taxon>Oomycota</taxon>
        <taxon>Peronosporomycetes</taxon>
        <taxon>Peronosporales</taxon>
        <taxon>Peronosporaceae</taxon>
        <taxon>Phytophthora</taxon>
    </lineage>
</organism>
<protein>
    <submittedName>
        <fullName evidence="1">Uncharacterized protein</fullName>
    </submittedName>
</protein>
<dbReference type="EMBL" id="RCMI01000288">
    <property type="protein sequence ID" value="KAG2919713.1"/>
    <property type="molecule type" value="Genomic_DNA"/>
</dbReference>
<gene>
    <name evidence="1" type="ORF">PC115_g10038</name>
</gene>
<evidence type="ECO:0000313" key="2">
    <source>
        <dbReference type="Proteomes" id="UP000774804"/>
    </source>
</evidence>
<accession>A0A8T1CB47</accession>
<name>A0A8T1CB47_9STRA</name>
<dbReference type="VEuPathDB" id="FungiDB:PC110_g2044"/>
<evidence type="ECO:0000313" key="1">
    <source>
        <dbReference type="EMBL" id="KAG2919713.1"/>
    </source>
</evidence>
<reference evidence="1" key="1">
    <citation type="submission" date="2018-10" db="EMBL/GenBank/DDBJ databases">
        <title>Effector identification in a new, highly contiguous assembly of the strawberry crown rot pathogen Phytophthora cactorum.</title>
        <authorList>
            <person name="Armitage A.D."/>
            <person name="Nellist C.F."/>
            <person name="Bates H."/>
            <person name="Vickerstaff R.J."/>
            <person name="Harrison R.J."/>
        </authorList>
    </citation>
    <scope>NUCLEOTIDE SEQUENCE</scope>
    <source>
        <strain evidence="1">4032</strain>
    </source>
</reference>
<dbReference type="AlphaFoldDB" id="A0A8T1CB47"/>
<dbReference type="Proteomes" id="UP000774804">
    <property type="component" value="Unassembled WGS sequence"/>
</dbReference>